<reference evidence="2 3" key="1">
    <citation type="journal article" date="2014" name="Genome Biol. Evol.">
        <title>The secreted proteins of Achlya hypogyna and Thraustotheca clavata identify the ancestral oomycete secretome and reveal gene acquisitions by horizontal gene transfer.</title>
        <authorList>
            <person name="Misner I."/>
            <person name="Blouin N."/>
            <person name="Leonard G."/>
            <person name="Richards T.A."/>
            <person name="Lane C.E."/>
        </authorList>
    </citation>
    <scope>NUCLEOTIDE SEQUENCE [LARGE SCALE GENOMIC DNA]</scope>
    <source>
        <strain evidence="2 3">ATCC 34112</strain>
    </source>
</reference>
<keyword evidence="1" id="KW-0472">Membrane</keyword>
<dbReference type="Proteomes" id="UP000243217">
    <property type="component" value="Unassembled WGS sequence"/>
</dbReference>
<accession>A0A1V9YSN6</accession>
<evidence type="ECO:0000313" key="3">
    <source>
        <dbReference type="Proteomes" id="UP000243217"/>
    </source>
</evidence>
<keyword evidence="3" id="KW-1185">Reference proteome</keyword>
<organism evidence="2 3">
    <name type="scientific">Thraustotheca clavata</name>
    <dbReference type="NCBI Taxonomy" id="74557"/>
    <lineage>
        <taxon>Eukaryota</taxon>
        <taxon>Sar</taxon>
        <taxon>Stramenopiles</taxon>
        <taxon>Oomycota</taxon>
        <taxon>Saprolegniomycetes</taxon>
        <taxon>Saprolegniales</taxon>
        <taxon>Achlyaceae</taxon>
        <taxon>Thraustotheca</taxon>
    </lineage>
</organism>
<keyword evidence="1" id="KW-1133">Transmembrane helix</keyword>
<comment type="caution">
    <text evidence="2">The sequence shown here is derived from an EMBL/GenBank/DDBJ whole genome shotgun (WGS) entry which is preliminary data.</text>
</comment>
<feature type="transmembrane region" description="Helical" evidence="1">
    <location>
        <begin position="407"/>
        <end position="425"/>
    </location>
</feature>
<sequence>MGHDNVAAQAAYFNITPVGISYPIPKSWMLSNYGSYGGTPLCGENTAPRPVVGGMVNILNYEMSCIGASPVQSKVTPNRQNCIVSAFLSGLVFTGISDYASMCKYDAANVNTCPQYLNNTLTFATTFVNGINSTLKARVDDAYSLMAALNISFMIFAKKSSKESLSLLSTTVFQPNDPDFIYFSWSYFYDWFVGYREVISFQGDHSNMTLLTDLELPLMQQIQSWEVTGNFAQYCRVGVWYATWVMLSVAVVACMYMINSKGNFEGRNMLKLDRVGGMVWVGRPLLILRSMTALCLLSTGSLNLEYSSYFSYFDIPITPWYKVLLASWEVAWLIAVVDDIFLVFTKEYLKYYVTTNTIIVWFIAYVIATSIPVEPHFIYEKSCDLIDVDFAIVCQSGYLLVGQLSRIGLLIATILSSNVGCYIVSRWKMGPLESTQVKSRLLSSGAKYLYAHKYRTINGIYYLDRASAMLNGIITFRHKQTIYALDIKLWRILVTSAPDISASNRYNVMARSSYPLVDST</sequence>
<feature type="transmembrane region" description="Helical" evidence="1">
    <location>
        <begin position="279"/>
        <end position="300"/>
    </location>
</feature>
<evidence type="ECO:0008006" key="4">
    <source>
        <dbReference type="Google" id="ProtNLM"/>
    </source>
</evidence>
<feature type="transmembrane region" description="Helical" evidence="1">
    <location>
        <begin position="320"/>
        <end position="344"/>
    </location>
</feature>
<name>A0A1V9YSN6_9STRA</name>
<feature type="transmembrane region" description="Helical" evidence="1">
    <location>
        <begin position="238"/>
        <end position="258"/>
    </location>
</feature>
<evidence type="ECO:0000256" key="1">
    <source>
        <dbReference type="SAM" id="Phobius"/>
    </source>
</evidence>
<keyword evidence="1" id="KW-0812">Transmembrane</keyword>
<dbReference type="OrthoDB" id="78494at2759"/>
<evidence type="ECO:0000313" key="2">
    <source>
        <dbReference type="EMBL" id="OQR88844.1"/>
    </source>
</evidence>
<protein>
    <recommendedName>
        <fullName evidence="4">Transmembrane protein</fullName>
    </recommendedName>
</protein>
<feature type="transmembrane region" description="Helical" evidence="1">
    <location>
        <begin position="351"/>
        <end position="371"/>
    </location>
</feature>
<proteinExistence type="predicted"/>
<dbReference type="EMBL" id="JNBS01002981">
    <property type="protein sequence ID" value="OQR88844.1"/>
    <property type="molecule type" value="Genomic_DNA"/>
</dbReference>
<dbReference type="AlphaFoldDB" id="A0A1V9YSN6"/>
<gene>
    <name evidence="2" type="ORF">THRCLA_10066</name>
</gene>